<accession>A0A381FPZ0</accession>
<dbReference type="Proteomes" id="UP000254282">
    <property type="component" value="Unassembled WGS sequence"/>
</dbReference>
<dbReference type="EMBL" id="UFVR01000004">
    <property type="protein sequence ID" value="SUX48656.1"/>
    <property type="molecule type" value="Genomic_DNA"/>
</dbReference>
<sequence length="471" mass="52153">MIFTDSISKMCNRFLLGNGFCNFLNKIFLTHNIIYFMKKYLLPAVALLFFSCKENKNNTSETEVVTKIDTLKLPPPDEKAAKNKFSNVLGWPAGKSPTAPEGFTVTRFAENIKSPRNMIQAANGDIFVVLSNSERTKTEKIKNDISGKSDAEVGGKSANRIILYRDANKDGVAETSSVFLDNLNQPYGMLIIKDKFYVANTDGLWVYPYKEGDMKITKPGKKIMNLPAGGYNNHWTRNLIANKDQSKIYISVGSGSNVGENGMENEVRRANILEVNPDGSGEKIYAAGLRNPVGMSWNPSTGELWTVVNERDELGDELVPDYLTSVKQNKFYGWPYAYFGKNEDPRRKGEKPDLVAKTIVPDVPLGSHTASLGLSFYTGNQFPEKYKNGAFIGQHGSWNRSSLVGYQVAFVPFTKGKAAGSYQPFLTGFIANEEKGDVYGRPVGVLQIADGSLLVADDVSGIVWRVAYNKK</sequence>
<dbReference type="Gene3D" id="2.120.10.30">
    <property type="entry name" value="TolB, C-terminal domain"/>
    <property type="match status" value="1"/>
</dbReference>
<evidence type="ECO:0000259" key="1">
    <source>
        <dbReference type="Pfam" id="PF22807"/>
    </source>
</evidence>
<organism evidence="2 3">
    <name type="scientific">Chryseobacterium indoltheticum</name>
    <dbReference type="NCBI Taxonomy" id="254"/>
    <lineage>
        <taxon>Bacteria</taxon>
        <taxon>Pseudomonadati</taxon>
        <taxon>Bacteroidota</taxon>
        <taxon>Flavobacteriia</taxon>
        <taxon>Flavobacteriales</taxon>
        <taxon>Weeksellaceae</taxon>
        <taxon>Chryseobacterium group</taxon>
        <taxon>Chryseobacterium</taxon>
    </lineage>
</organism>
<dbReference type="InterPro" id="IPR011041">
    <property type="entry name" value="Quinoprot_gluc/sorb_DH_b-prop"/>
</dbReference>
<keyword evidence="2" id="KW-0560">Oxidoreductase</keyword>
<evidence type="ECO:0000313" key="2">
    <source>
        <dbReference type="EMBL" id="SUX48656.1"/>
    </source>
</evidence>
<dbReference type="STRING" id="254.SAMN05421682_106148"/>
<dbReference type="InterPro" id="IPR011042">
    <property type="entry name" value="6-blade_b-propeller_TolB-like"/>
</dbReference>
<dbReference type="GO" id="GO:0016491">
    <property type="term" value="F:oxidoreductase activity"/>
    <property type="evidence" value="ECO:0007669"/>
    <property type="project" value="UniProtKB-KW"/>
</dbReference>
<dbReference type="PANTHER" id="PTHR19328:SF55">
    <property type="entry name" value="BLR6566 PROTEIN"/>
    <property type="match status" value="1"/>
</dbReference>
<dbReference type="PANTHER" id="PTHR19328">
    <property type="entry name" value="HEDGEHOG-INTERACTING PROTEIN"/>
    <property type="match status" value="1"/>
</dbReference>
<reference evidence="2 3" key="1">
    <citation type="submission" date="2018-06" db="EMBL/GenBank/DDBJ databases">
        <authorList>
            <consortium name="Pathogen Informatics"/>
            <person name="Doyle S."/>
        </authorList>
    </citation>
    <scope>NUCLEOTIDE SEQUENCE [LARGE SCALE GENOMIC DNA]</scope>
    <source>
        <strain evidence="2 3">NCTC13532</strain>
    </source>
</reference>
<dbReference type="Pfam" id="PF22807">
    <property type="entry name" value="TrAA12"/>
    <property type="match status" value="1"/>
</dbReference>
<dbReference type="SUPFAM" id="SSF50952">
    <property type="entry name" value="Soluble quinoprotein glucose dehydrogenase"/>
    <property type="match status" value="1"/>
</dbReference>
<feature type="domain" description="Pyrroloquinoline quinone-dependent pyranose dehydrogenase beta-propeller" evidence="1">
    <location>
        <begin position="98"/>
        <end position="466"/>
    </location>
</feature>
<evidence type="ECO:0000313" key="3">
    <source>
        <dbReference type="Proteomes" id="UP000254282"/>
    </source>
</evidence>
<proteinExistence type="predicted"/>
<dbReference type="EC" id="1.1.5.-" evidence="2"/>
<dbReference type="AlphaFoldDB" id="A0A381FPZ0"/>
<name>A0A381FPZ0_9FLAO</name>
<gene>
    <name evidence="2" type="primary">yliI_4</name>
    <name evidence="2" type="ORF">NCTC13532_04276</name>
</gene>
<protein>
    <submittedName>
        <fullName evidence="2">Soluble aldose sugar dehydrogenase yliI</fullName>
        <ecNumber evidence="2">1.1.5.-</ecNumber>
    </submittedName>
</protein>
<dbReference type="InterPro" id="IPR054539">
    <property type="entry name" value="Beta-prop_PDH"/>
</dbReference>